<dbReference type="AlphaFoldDB" id="A0A6B2QUE2"/>
<protein>
    <submittedName>
        <fullName evidence="3">4'-phosphopantetheinyl transferase superfamily protein</fullName>
    </submittedName>
</protein>
<dbReference type="RefSeq" id="WP_163651066.1">
    <property type="nucleotide sequence ID" value="NZ_JAAGRN010000001.1"/>
</dbReference>
<accession>A0A6B2QUE2</accession>
<evidence type="ECO:0000313" key="3">
    <source>
        <dbReference type="EMBL" id="NDY81732.1"/>
    </source>
</evidence>
<dbReference type="GO" id="GO:0008897">
    <property type="term" value="F:holo-[acyl-carrier-protein] synthase activity"/>
    <property type="evidence" value="ECO:0007669"/>
    <property type="project" value="InterPro"/>
</dbReference>
<sequence>MALFNYRVEYSRQSYTGEMTLAASSEPYQWLSTQSPTYLNPAEQRMLDGMTSDRRRESYLRGRWAAKSALISAFGGNAVQWAILPGVFGQPIAQFLERSHPPVTLSISHSDSGALALVAPAAWPAAVDCEAISERNLDAIESQLTRDERQSALNQSEVAYIAALTMMWSLKESASKILGGGLAIDLGALELTDCVFSDNAELKAKFLKMAHLQGVARTRNTCVSSVVFPESSKINNLIAPLLVRETEILSGDLIP</sequence>
<dbReference type="Pfam" id="PF01648">
    <property type="entry name" value="ACPS"/>
    <property type="match status" value="1"/>
</dbReference>
<gene>
    <name evidence="3" type="ORF">G3I67_00670</name>
</gene>
<proteinExistence type="predicted"/>
<reference evidence="3" key="1">
    <citation type="submission" date="2020-02" db="EMBL/GenBank/DDBJ databases">
        <authorList>
            <person name="Chen W.-M."/>
        </authorList>
    </citation>
    <scope>NUCLEOTIDE SEQUENCE</scope>
    <source>
        <strain evidence="3">NBD-18</strain>
    </source>
</reference>
<dbReference type="SUPFAM" id="SSF56214">
    <property type="entry name" value="4'-phosphopantetheinyl transferase"/>
    <property type="match status" value="2"/>
</dbReference>
<feature type="domain" description="4'-phosphopantetheinyl transferase" evidence="2">
    <location>
        <begin position="127"/>
        <end position="193"/>
    </location>
</feature>
<evidence type="ECO:0000256" key="1">
    <source>
        <dbReference type="ARBA" id="ARBA00022679"/>
    </source>
</evidence>
<name>A0A6B2QUE2_9BURK</name>
<dbReference type="InterPro" id="IPR037143">
    <property type="entry name" value="4-PPantetheinyl_Trfase_dom_sf"/>
</dbReference>
<dbReference type="GO" id="GO:0000287">
    <property type="term" value="F:magnesium ion binding"/>
    <property type="evidence" value="ECO:0007669"/>
    <property type="project" value="InterPro"/>
</dbReference>
<evidence type="ECO:0000259" key="2">
    <source>
        <dbReference type="Pfam" id="PF01648"/>
    </source>
</evidence>
<dbReference type="Gene3D" id="3.90.470.20">
    <property type="entry name" value="4'-phosphopantetheinyl transferase domain"/>
    <property type="match status" value="2"/>
</dbReference>
<keyword evidence="1 3" id="KW-0808">Transferase</keyword>
<organism evidence="3">
    <name type="scientific">Sheuella amnicola</name>
    <dbReference type="NCBI Taxonomy" id="2707330"/>
    <lineage>
        <taxon>Bacteria</taxon>
        <taxon>Pseudomonadati</taxon>
        <taxon>Pseudomonadota</taxon>
        <taxon>Betaproteobacteria</taxon>
        <taxon>Burkholderiales</taxon>
        <taxon>Alcaligenaceae</taxon>
        <taxon>Sheuella</taxon>
    </lineage>
</organism>
<dbReference type="EMBL" id="JAAGRN010000001">
    <property type="protein sequence ID" value="NDY81732.1"/>
    <property type="molecule type" value="Genomic_DNA"/>
</dbReference>
<dbReference type="InterPro" id="IPR008278">
    <property type="entry name" value="4-PPantetheinyl_Trfase_dom"/>
</dbReference>
<comment type="caution">
    <text evidence="3">The sequence shown here is derived from an EMBL/GenBank/DDBJ whole genome shotgun (WGS) entry which is preliminary data.</text>
</comment>